<evidence type="ECO:0000313" key="4">
    <source>
        <dbReference type="Proteomes" id="UP000241690"/>
    </source>
</evidence>
<feature type="region of interest" description="Disordered" evidence="1">
    <location>
        <begin position="103"/>
        <end position="126"/>
    </location>
</feature>
<dbReference type="Proteomes" id="UP000241690">
    <property type="component" value="Unassembled WGS sequence"/>
</dbReference>
<keyword evidence="2" id="KW-0812">Transmembrane</keyword>
<sequence>MLAGLGCRSVYTALCLPVTSFFFSWFVGAMRREREGRENDERAKRKGGKNPEMQSGKEEGEGCRGRLAYCRFGFSSGCDGSNADSSFWMTVDETALALFLRPELSTTSPSPPSEMRLCTPCSRSAR</sequence>
<feature type="transmembrane region" description="Helical" evidence="2">
    <location>
        <begin position="6"/>
        <end position="27"/>
    </location>
</feature>
<dbReference type="GeneID" id="36622146"/>
<feature type="compositionally biased region" description="Basic and acidic residues" evidence="1">
    <location>
        <begin position="34"/>
        <end position="43"/>
    </location>
</feature>
<gene>
    <name evidence="3" type="ORF">M431DRAFT_224271</name>
</gene>
<dbReference type="AlphaFoldDB" id="A0A2T4A3I2"/>
<organism evidence="3 4">
    <name type="scientific">Trichoderma harzianum CBS 226.95</name>
    <dbReference type="NCBI Taxonomy" id="983964"/>
    <lineage>
        <taxon>Eukaryota</taxon>
        <taxon>Fungi</taxon>
        <taxon>Dikarya</taxon>
        <taxon>Ascomycota</taxon>
        <taxon>Pezizomycotina</taxon>
        <taxon>Sordariomycetes</taxon>
        <taxon>Hypocreomycetidae</taxon>
        <taxon>Hypocreales</taxon>
        <taxon>Hypocreaceae</taxon>
        <taxon>Trichoderma</taxon>
    </lineage>
</organism>
<evidence type="ECO:0000313" key="3">
    <source>
        <dbReference type="EMBL" id="PTB51635.1"/>
    </source>
</evidence>
<evidence type="ECO:0000256" key="2">
    <source>
        <dbReference type="SAM" id="Phobius"/>
    </source>
</evidence>
<keyword evidence="2" id="KW-0472">Membrane</keyword>
<dbReference type="EMBL" id="KZ679685">
    <property type="protein sequence ID" value="PTB51635.1"/>
    <property type="molecule type" value="Genomic_DNA"/>
</dbReference>
<feature type="region of interest" description="Disordered" evidence="1">
    <location>
        <begin position="34"/>
        <end position="62"/>
    </location>
</feature>
<keyword evidence="2" id="KW-1133">Transmembrane helix</keyword>
<keyword evidence="4" id="KW-1185">Reference proteome</keyword>
<dbReference type="RefSeq" id="XP_024771312.1">
    <property type="nucleotide sequence ID" value="XM_024913584.1"/>
</dbReference>
<accession>A0A2T4A3I2</accession>
<proteinExistence type="predicted"/>
<reference evidence="3 4" key="1">
    <citation type="submission" date="2016-07" db="EMBL/GenBank/DDBJ databases">
        <title>Multiple horizontal gene transfer events from other fungi enriched the ability of initially mycotrophic Trichoderma (Ascomycota) to feed on dead plant biomass.</title>
        <authorList>
            <consortium name="DOE Joint Genome Institute"/>
            <person name="Aerts A."/>
            <person name="Atanasova L."/>
            <person name="Chenthamara K."/>
            <person name="Zhang J."/>
            <person name="Grujic M."/>
            <person name="Henrissat B."/>
            <person name="Kuo A."/>
            <person name="Salamov A."/>
            <person name="Lipzen A."/>
            <person name="Labutti K."/>
            <person name="Barry K."/>
            <person name="Miao Y."/>
            <person name="Rahimi M.J."/>
            <person name="Shen Q."/>
            <person name="Grigoriev I.V."/>
            <person name="Kubicek C.P."/>
            <person name="Druzhinina I.S."/>
        </authorList>
    </citation>
    <scope>NUCLEOTIDE SEQUENCE [LARGE SCALE GENOMIC DNA]</scope>
    <source>
        <strain evidence="3 4">CBS 226.95</strain>
    </source>
</reference>
<evidence type="ECO:0000256" key="1">
    <source>
        <dbReference type="SAM" id="MobiDB-lite"/>
    </source>
</evidence>
<protein>
    <submittedName>
        <fullName evidence="3">Uncharacterized protein</fullName>
    </submittedName>
</protein>
<name>A0A2T4A3I2_TRIHA</name>